<proteinExistence type="predicted"/>
<gene>
    <name evidence="1" type="ORF">F4821DRAFT_276604</name>
</gene>
<sequence length="232" mass="26294">MNLLKQLLPRAGMIYPPQPRVFGRSYRDTKILIALKQAGIIDIHAGLKRNELKKAVDEAIAEVFNLALSPPIFAMLTGQCQGSRDHLVALRDATPWARRDWTVTWFKFFLGMVYARINWQVNRRPPFNTEQHTATAKSIDAFLEAAKDLWSPVHFSFKRGEPGRNQPRRNEQRERGRAASNITPTSSETPRDMEFDMGSLMATLISDTAADDIISGIERLVIEDDEDDDGIL</sequence>
<name>A0ACC0CIL6_9PEZI</name>
<organism evidence="1 2">
    <name type="scientific">Hypoxylon rubiginosum</name>
    <dbReference type="NCBI Taxonomy" id="110542"/>
    <lineage>
        <taxon>Eukaryota</taxon>
        <taxon>Fungi</taxon>
        <taxon>Dikarya</taxon>
        <taxon>Ascomycota</taxon>
        <taxon>Pezizomycotina</taxon>
        <taxon>Sordariomycetes</taxon>
        <taxon>Xylariomycetidae</taxon>
        <taxon>Xylariales</taxon>
        <taxon>Hypoxylaceae</taxon>
        <taxon>Hypoxylon</taxon>
    </lineage>
</organism>
<protein>
    <submittedName>
        <fullName evidence="1">Uncharacterized protein</fullName>
    </submittedName>
</protein>
<dbReference type="EMBL" id="MU394470">
    <property type="protein sequence ID" value="KAI6080201.1"/>
    <property type="molecule type" value="Genomic_DNA"/>
</dbReference>
<evidence type="ECO:0000313" key="2">
    <source>
        <dbReference type="Proteomes" id="UP001497680"/>
    </source>
</evidence>
<reference evidence="1 2" key="1">
    <citation type="journal article" date="2022" name="New Phytol.">
        <title>Ecological generalism drives hyperdiversity of secondary metabolite gene clusters in xylarialean endophytes.</title>
        <authorList>
            <person name="Franco M.E.E."/>
            <person name="Wisecaver J.H."/>
            <person name="Arnold A.E."/>
            <person name="Ju Y.M."/>
            <person name="Slot J.C."/>
            <person name="Ahrendt S."/>
            <person name="Moore L.P."/>
            <person name="Eastman K.E."/>
            <person name="Scott K."/>
            <person name="Konkel Z."/>
            <person name="Mondo S.J."/>
            <person name="Kuo A."/>
            <person name="Hayes R.D."/>
            <person name="Haridas S."/>
            <person name="Andreopoulos B."/>
            <person name="Riley R."/>
            <person name="LaButti K."/>
            <person name="Pangilinan J."/>
            <person name="Lipzen A."/>
            <person name="Amirebrahimi M."/>
            <person name="Yan J."/>
            <person name="Adam C."/>
            <person name="Keymanesh K."/>
            <person name="Ng V."/>
            <person name="Louie K."/>
            <person name="Northen T."/>
            <person name="Drula E."/>
            <person name="Henrissat B."/>
            <person name="Hsieh H.M."/>
            <person name="Youens-Clark K."/>
            <person name="Lutzoni F."/>
            <person name="Miadlikowska J."/>
            <person name="Eastwood D.C."/>
            <person name="Hamelin R.C."/>
            <person name="Grigoriev I.V."/>
            <person name="U'Ren J.M."/>
        </authorList>
    </citation>
    <scope>NUCLEOTIDE SEQUENCE [LARGE SCALE GENOMIC DNA]</scope>
    <source>
        <strain evidence="1 2">ER1909</strain>
    </source>
</reference>
<keyword evidence="2" id="KW-1185">Reference proteome</keyword>
<dbReference type="Proteomes" id="UP001497680">
    <property type="component" value="Unassembled WGS sequence"/>
</dbReference>
<accession>A0ACC0CIL6</accession>
<evidence type="ECO:0000313" key="1">
    <source>
        <dbReference type="EMBL" id="KAI6080201.1"/>
    </source>
</evidence>
<comment type="caution">
    <text evidence="1">The sequence shown here is derived from an EMBL/GenBank/DDBJ whole genome shotgun (WGS) entry which is preliminary data.</text>
</comment>